<keyword evidence="1" id="KW-0732">Signal</keyword>
<dbReference type="Proteomes" id="UP000265614">
    <property type="component" value="Unassembled WGS sequence"/>
</dbReference>
<dbReference type="PROSITE" id="PS51257">
    <property type="entry name" value="PROKAR_LIPOPROTEIN"/>
    <property type="match status" value="1"/>
</dbReference>
<evidence type="ECO:0000313" key="3">
    <source>
        <dbReference type="Proteomes" id="UP000265614"/>
    </source>
</evidence>
<keyword evidence="3" id="KW-1185">Reference proteome</keyword>
<comment type="caution">
    <text evidence="2">The sequence shown here is derived from an EMBL/GenBank/DDBJ whole genome shotgun (WGS) entry which is preliminary data.</text>
</comment>
<feature type="signal peptide" evidence="1">
    <location>
        <begin position="1"/>
        <end position="18"/>
    </location>
</feature>
<proteinExistence type="predicted"/>
<dbReference type="RefSeq" id="WP_119948523.1">
    <property type="nucleotide sequence ID" value="NZ_QZEZ01000001.1"/>
</dbReference>
<protein>
    <recommendedName>
        <fullName evidence="4">DUF2771 family protein</fullName>
    </recommendedName>
</protein>
<evidence type="ECO:0008006" key="4">
    <source>
        <dbReference type="Google" id="ProtNLM"/>
    </source>
</evidence>
<evidence type="ECO:0000313" key="2">
    <source>
        <dbReference type="EMBL" id="RJK97604.1"/>
    </source>
</evidence>
<gene>
    <name evidence="2" type="ORF">D5H78_00790</name>
</gene>
<evidence type="ECO:0000256" key="1">
    <source>
        <dbReference type="SAM" id="SignalP"/>
    </source>
</evidence>
<dbReference type="EMBL" id="QZEZ01000001">
    <property type="protein sequence ID" value="RJK97604.1"/>
    <property type="molecule type" value="Genomic_DNA"/>
</dbReference>
<dbReference type="AlphaFoldDB" id="A0A3A3Z2D8"/>
<dbReference type="OrthoDB" id="5185019at2"/>
<organism evidence="2 3">
    <name type="scientific">Vallicoccus soli</name>
    <dbReference type="NCBI Taxonomy" id="2339232"/>
    <lineage>
        <taxon>Bacteria</taxon>
        <taxon>Bacillati</taxon>
        <taxon>Actinomycetota</taxon>
        <taxon>Actinomycetes</taxon>
        <taxon>Motilibacterales</taxon>
        <taxon>Vallicoccaceae</taxon>
        <taxon>Vallicoccus</taxon>
    </lineage>
</organism>
<accession>A0A3A3Z2D8</accession>
<reference evidence="2 3" key="1">
    <citation type="submission" date="2018-09" db="EMBL/GenBank/DDBJ databases">
        <title>YIM 75000 draft genome.</title>
        <authorList>
            <person name="Tang S."/>
            <person name="Feng Y."/>
        </authorList>
    </citation>
    <scope>NUCLEOTIDE SEQUENCE [LARGE SCALE GENOMIC DNA]</scope>
    <source>
        <strain evidence="2 3">YIM 75000</strain>
    </source>
</reference>
<feature type="chain" id="PRO_5039180047" description="DUF2771 family protein" evidence="1">
    <location>
        <begin position="19"/>
        <end position="138"/>
    </location>
</feature>
<name>A0A3A3Z2D8_9ACTN</name>
<sequence>MKRSLGALAAVVAAPVLAGCERPVPAVTLAADAGSVRTTAAAWCWGPAGPCVDRPSDVPGLPVRAGDWLLVAVDPDVVERGWRVLLDGVPQPPVTGTTTLELVAPRVAPGGRVEVVVEALGGPGGGPSGRWALQLLPR</sequence>